<evidence type="ECO:0000313" key="2">
    <source>
        <dbReference type="EMBL" id="MBK1854611.1"/>
    </source>
</evidence>
<evidence type="ECO:0000256" key="1">
    <source>
        <dbReference type="SAM" id="SignalP"/>
    </source>
</evidence>
<keyword evidence="3" id="KW-1185">Reference proteome</keyword>
<feature type="signal peptide" evidence="1">
    <location>
        <begin position="1"/>
        <end position="25"/>
    </location>
</feature>
<dbReference type="AlphaFoldDB" id="A0AAE2SAM9"/>
<protein>
    <recommendedName>
        <fullName evidence="4">Secreted protein</fullName>
    </recommendedName>
</protein>
<dbReference type="Proteomes" id="UP000634206">
    <property type="component" value="Unassembled WGS sequence"/>
</dbReference>
<dbReference type="RefSeq" id="WP_309489217.1">
    <property type="nucleotide sequence ID" value="NZ_JAENIG010000003.1"/>
</dbReference>
<proteinExistence type="predicted"/>
<evidence type="ECO:0000313" key="3">
    <source>
        <dbReference type="Proteomes" id="UP000634206"/>
    </source>
</evidence>
<comment type="caution">
    <text evidence="2">The sequence shown here is derived from an EMBL/GenBank/DDBJ whole genome shotgun (WGS) entry which is preliminary data.</text>
</comment>
<sequence length="320" mass="36595">MKTLPTLHLAAVLGITALSSLTVSAEEIPTPAQQSDFQKDRAAILAMAGKYKVTFNFHETYALNPQYTLKKKAYQESAHEIVKVVEDSGKHIVLQHLLQVDHGTDIVVVKHWGQVWTYQDTEILEYQQGTTWKKKTLTSNQAQGTWSQYVTQTDDSPRYEGYGTWNHFAGASIWTSEESPRPLPRREYTKRKDYDVVMGVNTHAISANGWVHEQANRKLVKRDGKMEFLCAERGFNIYEKADDHDFSQAENYWKANQSFWKNMRGFWNQAISNSTTFSYRKNANDTSLRKATRRLIPSDDNEKGASSEEIATALEAFIVK</sequence>
<keyword evidence="1" id="KW-0732">Signal</keyword>
<dbReference type="Pfam" id="PF20311">
    <property type="entry name" value="DUF6607"/>
    <property type="match status" value="1"/>
</dbReference>
<dbReference type="InterPro" id="IPR046715">
    <property type="entry name" value="DUF6607"/>
</dbReference>
<reference evidence="2" key="1">
    <citation type="submission" date="2021-01" db="EMBL/GenBank/DDBJ databases">
        <title>Modified the classification status of verrucomicrobia.</title>
        <authorList>
            <person name="Feng X."/>
        </authorList>
    </citation>
    <scope>NUCLEOTIDE SEQUENCE</scope>
    <source>
        <strain evidence="2">5K15</strain>
    </source>
</reference>
<name>A0AAE2SAM9_9BACT</name>
<gene>
    <name evidence="2" type="ORF">JIN83_06550</name>
</gene>
<feature type="chain" id="PRO_5041932519" description="Secreted protein" evidence="1">
    <location>
        <begin position="26"/>
        <end position="320"/>
    </location>
</feature>
<evidence type="ECO:0008006" key="4">
    <source>
        <dbReference type="Google" id="ProtNLM"/>
    </source>
</evidence>
<accession>A0AAE2SAM9</accession>
<organism evidence="2 3">
    <name type="scientific">Oceaniferula flava</name>
    <dbReference type="NCBI Taxonomy" id="2800421"/>
    <lineage>
        <taxon>Bacteria</taxon>
        <taxon>Pseudomonadati</taxon>
        <taxon>Verrucomicrobiota</taxon>
        <taxon>Verrucomicrobiia</taxon>
        <taxon>Verrucomicrobiales</taxon>
        <taxon>Verrucomicrobiaceae</taxon>
        <taxon>Oceaniferula</taxon>
    </lineage>
</organism>
<dbReference type="EMBL" id="JAENIG010000003">
    <property type="protein sequence ID" value="MBK1854611.1"/>
    <property type="molecule type" value="Genomic_DNA"/>
</dbReference>